<dbReference type="InterPro" id="IPR014755">
    <property type="entry name" value="Cu-Rt/internalin_Ig-like"/>
</dbReference>
<dbReference type="Gene3D" id="2.60.200.20">
    <property type="match status" value="1"/>
</dbReference>
<feature type="transmembrane region" description="Helical" evidence="2">
    <location>
        <begin position="421"/>
        <end position="441"/>
    </location>
</feature>
<dbReference type="CDD" id="cd00060">
    <property type="entry name" value="FHA"/>
    <property type="match status" value="1"/>
</dbReference>
<dbReference type="Pfam" id="PF13519">
    <property type="entry name" value="VWA_2"/>
    <property type="match status" value="1"/>
</dbReference>
<comment type="caution">
    <text evidence="5">The sequence shown here is derived from an EMBL/GenBank/DDBJ whole genome shotgun (WGS) entry which is preliminary data.</text>
</comment>
<keyword evidence="2" id="KW-0812">Transmembrane</keyword>
<evidence type="ECO:0000256" key="3">
    <source>
        <dbReference type="SAM" id="SignalP"/>
    </source>
</evidence>
<dbReference type="CDD" id="cd00198">
    <property type="entry name" value="vWFA"/>
    <property type="match status" value="1"/>
</dbReference>
<keyword evidence="2" id="KW-1133">Transmembrane helix</keyword>
<name>A0A921IHP5_9FIRM</name>
<dbReference type="InterPro" id="IPR000253">
    <property type="entry name" value="FHA_dom"/>
</dbReference>
<protein>
    <submittedName>
        <fullName evidence="5">FHA domain-containing protein</fullName>
    </submittedName>
</protein>
<evidence type="ECO:0000313" key="6">
    <source>
        <dbReference type="Proteomes" id="UP000782880"/>
    </source>
</evidence>
<dbReference type="SUPFAM" id="SSF49879">
    <property type="entry name" value="SMAD/FHA domain"/>
    <property type="match status" value="1"/>
</dbReference>
<dbReference type="EMBL" id="DYVE01000051">
    <property type="protein sequence ID" value="HJG27344.1"/>
    <property type="molecule type" value="Genomic_DNA"/>
</dbReference>
<dbReference type="Gene3D" id="3.40.50.410">
    <property type="entry name" value="von Willebrand factor, type A domain"/>
    <property type="match status" value="1"/>
</dbReference>
<feature type="domain" description="FHA" evidence="4">
    <location>
        <begin position="500"/>
        <end position="550"/>
    </location>
</feature>
<evidence type="ECO:0000256" key="1">
    <source>
        <dbReference type="ARBA" id="ARBA00022729"/>
    </source>
</evidence>
<keyword evidence="2" id="KW-0472">Membrane</keyword>
<evidence type="ECO:0000256" key="2">
    <source>
        <dbReference type="SAM" id="Phobius"/>
    </source>
</evidence>
<sequence>MKTFKYIVSSVWVVVLCLVAGFAAAADTTTAATGAGNFRVEQIYVNVPEMDVFFYALDADGNSYTPTVVQAAGLELTLGDRTLDTSSLGQADSPICYMVALDNSSEISGDDFRQMRGAIWQLIRNKGENDQVALYTLAGGATCVQPATSDANTLYNALAKIQQVNGAMDMTKAASTIAGDIQKEYQALAPRKAVFLCTDAQRVVTNPGLVLGLMSDVSTKLNMAIYAFVGSSAPEKFTILDAVSDGRVIPCAMSQMGQAIQEKQKMFATALELRTEVPESMYGERQEIVTLAVPSLGSAVQSSTTVYMGFRMEKPQVTKVEVIRRNKLRLTLNQAINPNATRPQFYHVVSNDIWNWHVPVKSVEISEDGRTVTLTTANLYEGDYHVALNKVSSRISPANVSSLREETDFVIQVWPRDKGFYLARFRTPLLLAIVILVILGFQWRRLRRRDRAAEQEAEAEHLLAGVTDDNALPRRWVTMFWGQRGSIAESRWAGMVESSLLLGSDAAQCDLCLPDPKIQPQHCALCVRGESLLVQTLNPEAPVFVNGERIDGEHRLQNNDTLRLGRTTIRLVL</sequence>
<keyword evidence="1 3" id="KW-0732">Signal</keyword>
<evidence type="ECO:0000313" key="5">
    <source>
        <dbReference type="EMBL" id="HJG27344.1"/>
    </source>
</evidence>
<dbReference type="InterPro" id="IPR036465">
    <property type="entry name" value="vWFA_dom_sf"/>
</dbReference>
<reference evidence="5" key="2">
    <citation type="submission" date="2021-09" db="EMBL/GenBank/DDBJ databases">
        <authorList>
            <person name="Gilroy R."/>
        </authorList>
    </citation>
    <scope>NUCLEOTIDE SEQUENCE</scope>
    <source>
        <strain evidence="5">ChiBcec21-2208</strain>
    </source>
</reference>
<dbReference type="AlphaFoldDB" id="A0A921IHP5"/>
<dbReference type="Gene3D" id="2.60.40.1220">
    <property type="match status" value="1"/>
</dbReference>
<dbReference type="InterPro" id="IPR008984">
    <property type="entry name" value="SMAD_FHA_dom_sf"/>
</dbReference>
<dbReference type="Pfam" id="PF00498">
    <property type="entry name" value="FHA"/>
    <property type="match status" value="1"/>
</dbReference>
<gene>
    <name evidence="5" type="ORF">K8V20_01680</name>
</gene>
<feature type="chain" id="PRO_5037732636" evidence="3">
    <location>
        <begin position="26"/>
        <end position="573"/>
    </location>
</feature>
<dbReference type="PROSITE" id="PS50006">
    <property type="entry name" value="FHA_DOMAIN"/>
    <property type="match status" value="1"/>
</dbReference>
<reference evidence="5" key="1">
    <citation type="journal article" date="2021" name="PeerJ">
        <title>Extensive microbial diversity within the chicken gut microbiome revealed by metagenomics and culture.</title>
        <authorList>
            <person name="Gilroy R."/>
            <person name="Ravi A."/>
            <person name="Getino M."/>
            <person name="Pursley I."/>
            <person name="Horton D.L."/>
            <person name="Alikhan N.F."/>
            <person name="Baker D."/>
            <person name="Gharbi K."/>
            <person name="Hall N."/>
            <person name="Watson M."/>
            <person name="Adriaenssens E.M."/>
            <person name="Foster-Nyarko E."/>
            <person name="Jarju S."/>
            <person name="Secka A."/>
            <person name="Antonio M."/>
            <person name="Oren A."/>
            <person name="Chaudhuri R.R."/>
            <person name="La Ragione R."/>
            <person name="Hildebrand F."/>
            <person name="Pallen M.J."/>
        </authorList>
    </citation>
    <scope>NUCLEOTIDE SEQUENCE</scope>
    <source>
        <strain evidence="5">ChiBcec21-2208</strain>
    </source>
</reference>
<dbReference type="InterPro" id="IPR002035">
    <property type="entry name" value="VWF_A"/>
</dbReference>
<evidence type="ECO:0000259" key="4">
    <source>
        <dbReference type="PROSITE" id="PS50006"/>
    </source>
</evidence>
<accession>A0A921IHP5</accession>
<feature type="signal peptide" evidence="3">
    <location>
        <begin position="1"/>
        <end position="25"/>
    </location>
</feature>
<organism evidence="5 6">
    <name type="scientific">Subdoligranulum variabile</name>
    <dbReference type="NCBI Taxonomy" id="214851"/>
    <lineage>
        <taxon>Bacteria</taxon>
        <taxon>Bacillati</taxon>
        <taxon>Bacillota</taxon>
        <taxon>Clostridia</taxon>
        <taxon>Eubacteriales</taxon>
        <taxon>Oscillospiraceae</taxon>
        <taxon>Subdoligranulum</taxon>
    </lineage>
</organism>
<proteinExistence type="predicted"/>
<dbReference type="Proteomes" id="UP000782880">
    <property type="component" value="Unassembled WGS sequence"/>
</dbReference>
<dbReference type="SUPFAM" id="SSF53300">
    <property type="entry name" value="vWA-like"/>
    <property type="match status" value="1"/>
</dbReference>